<dbReference type="SMART" id="SM01411">
    <property type="entry name" value="Ephrin_rec_like"/>
    <property type="match status" value="11"/>
</dbReference>
<dbReference type="PANTHER" id="PTHR15332">
    <property type="entry name" value="PROPROTEIN CONVERTASE SUBTILISIN_KEXIN TYPE 5-LIKE"/>
    <property type="match status" value="1"/>
</dbReference>
<dbReference type="SUPFAM" id="SSF57184">
    <property type="entry name" value="Growth factor receptor domain"/>
    <property type="match status" value="9"/>
</dbReference>
<dbReference type="GeneID" id="20528526"/>
<feature type="domain" description="EGF-like" evidence="3">
    <location>
        <begin position="1953"/>
        <end position="1986"/>
    </location>
</feature>
<dbReference type="InterPro" id="IPR000742">
    <property type="entry name" value="EGF"/>
</dbReference>
<dbReference type="SMART" id="SM00181">
    <property type="entry name" value="EGF"/>
    <property type="match status" value="13"/>
</dbReference>
<dbReference type="RefSeq" id="XP_009495933.1">
    <property type="nucleotide sequence ID" value="XM_009497658.1"/>
</dbReference>
<feature type="domain" description="EGF-like" evidence="3">
    <location>
        <begin position="2428"/>
        <end position="2461"/>
    </location>
</feature>
<dbReference type="OMA" id="NECIAGH"/>
<feature type="domain" description="EGF-like" evidence="3">
    <location>
        <begin position="2596"/>
        <end position="2629"/>
    </location>
</feature>
<feature type="domain" description="EGF-like" evidence="3">
    <location>
        <begin position="2540"/>
        <end position="2573"/>
    </location>
</feature>
<feature type="domain" description="EGF-like" evidence="3">
    <location>
        <begin position="1899"/>
        <end position="1930"/>
    </location>
</feature>
<keyword evidence="1" id="KW-0812">Transmembrane</keyword>
<keyword evidence="5" id="KW-1185">Reference proteome</keyword>
<dbReference type="EMBL" id="KB932206">
    <property type="protein sequence ID" value="KCV69368.1"/>
    <property type="molecule type" value="Genomic_DNA"/>
</dbReference>
<dbReference type="InterPro" id="IPR009030">
    <property type="entry name" value="Growth_fac_rcpt_cys_sf"/>
</dbReference>
<sequence length="2959" mass="304585">MVAQLLLGLLLSGLALLTGLARSAPESFAFHLVRELASPTPGPLDASVEIQFCDAFDQWSMSSRGRDGLDDIFFHGAHYAVRMLPTAADGRTAPIGFVSAPMEQPLSCMLSSGASRVTLPLSPLEPLITSAFSDPTQVLLSPDQILFSDGVSRKGEHFSSLASPVIVSATINDMTVSGILTADVTDGSFLLKPLSFNTLALEMKLPNVYRAVRHMAPVDRRGDGRLSALFLGEPIASPGYLYLVQVDDFSMNPAAPATFRQLGRLPSDIVVGQLLVGDFDGDGDASDAVVISGLGTGTMPQAVFFLSSSNFVATQIWLSDIYAGPDRAHAEMVPKAAQVRLMSRTHDHLAVAFGTGVWLIPGPLKHVPYPRMALSVGAFALLPPRVSPDPEGVWVSIAFGDFDGDGRPDMALAHSTTGRTVQVYSLKASAAEPGACLCGRAGRCTHPAGDLAPPVCECLFENMDTEHRVAPCEFCREGFFQLPDGNCAPCHASCRNCKAAGPDACTSCPAGMMLGEGRCDTPLPAEGPVTVVFPPPERPFYQAGAALNVGSSFLTGIRTVSAHSVHAIRTRVAELTAAMEYSISPHADIEALLLEDGTGQPLFVSLSESASGGALVWHSSRLTSMAVARYWRQGQAWDMAVAGQGGLLCLRESEDGLSCTRAASKAVGLDRHSGQLSIDADRPSFHLPMEMLQRGAAPVGRHLRASAWLEADNAAGTDRWVAVSSVGPDDAACQVDWVPQALMDSPLGAMGFQPLIPGPIPCGHLFPLPAGPDGGRSPMLLVPMAPAAGDPVLLLLRSRPAGGSSGPAFSAEPPLALLRPSDFRWPAGTPAAPLVVQPIQQGIRHDRVQVALFDGHWLYVATLRLAPGSDQVRLEVEPAVPLRASGFLPPDGLPTPATSLSLISVQLGPDPESDTALVLFDKHLGSLTAFRRASPKNGCACGRLGTCTVPGAWSAEAICAPLDPGCPNTPPRPTTLTVDKLCACQPGYLSPIGEPPCSTCGSDDTCAACPVDNCAACMASRCITCHEGFLLTPSGECAAGCPDADAPVSNGMCELAQAEDEWIASHVSIPAAGWEDFRVRGISRTRLAPVIGGTHPWAIATVHHSVMGYFQQAGRTPGDVVTLVPVSRFLPSGQPGKPGRVNLRDLHSELLPSCPAEAMTSPPAGARIAGGPGPALDLVHSSMDIGASATNSPFSLLSSEVTLIRSLASMHATARKPWLVDLNEVPPPALEEVPGGSPASEGFAIELSSYLEQATILAQVTANIQGRPSVGHQKVLSPSMAPLEVRSVLDVMIMAPELASLEHFTFDQPLACLSLGLPIEAADISFPALESRHPEIAMLSTPGPGSPPPAARSLRVILPIGALGYSGDDTGGTHIMLTLPEDRPRVNFQPMGSFSDSLVVNLPSVQSAFPESPAAWGPGLLFVSSKTLTGQGMLPLGDEVHQALSVRRYSHHTPELVLVWADGAHSSIVIYTNECIAGHMVTFEQLKTTPLPVAAGSPPARWGPRENRTGRPDFGGCAIQVVEHQPLPPTTVVQSGDFNADGLVDLLAHDRASGRVVVYLSVPSRDQAIPFRRLVLAAGGHGTGAVSSSATGSDLFLADVNNDGMVDLVMVDRAPAGGMAGLTVLSRRGNMASWCPVGTHFDEVTLECFCTGASQRLNRATDQCECVQHARPVDPTASPLGDCACPNGMESNGTMCVCQVGLLPVATEPLGWPSVEPSCAACGPACETCSSSRPGACASCRGGLLYQAGECVVACTGAFRLSKDGTRCVSCPAGCDTCVGFEPDQCATCLGDNQYLARGLGDPRVGECRPCHPGCSGCTGPSADECLACAGGWLRVGLDDSGPCVAGCPAGTGLNASQSRCLPCADPNCATCMSDAPGAVCLACAPGSTLAAPGTSCIKCHSNCGSCHGPSSTECLTCRDNYFQYGVYCLPACPPQFIAVDKRASGGGQVCERCPNLCSTCSGSAASPKCDACVNGADRTAEGRCELAPCPGGGTACPTCPVDGCERCNGDLCIQCAAGRKLLARSNECTPLGQGCPDGTYLSVDEASCQECFLSCKTCSSIGVSACLSCDGTKVLVAGVCLDACPTVGFFAGTNDDGVAECHACDESCGTCTGPGPGDCVSCAAGHAWFQGRCMASCPAGMVALFGQCIACDGTCAGCAGAWDSQCTGCSAAREGAPPTGGLWLGQCLPTCPEATFSRVEAEGALCARCMDRCMECTGPGVVHCQRCFGDLLLHPVDGCVATCGEGFFPVAGMLPGTGACLPCLAECRTCSGTQDDCTSCPAGRKLTSSLPGRCVDSCPAGEFVETDPLLSAEFCVACHATCAECHIGAGADQCTACPEADGTFLHQGACVSSCPGGFFKDDRGHGVECSACMSDCDACTGPSAAECEACVDGRLLLHGVGTCLPIEQADCPAGWFLEDPQAKRCVACAGDCAVCTGSQPAACTGCMDDRLLLLGEGTCLPAEETTCPAGWFASNSTARQCGPCAEGCHTCHGLGASDCVTCAGGRLQLEGEGTCLPAGQVDCPAGWFLASSDEGVCGACAEGCDVCTGSAVSECQSCASGHLQLEGAGTCLPAGITDCPSGWYRHAERSNMCGPCAEGCDTCTGPTAGACQVCADNRLQLRGEGTCLPAGVTACPAGWFLDGSTGNTHCGSCSADCASCTGSTPGECLSCLDDRLLLAGQGTCLPAGEAACPAGWLVDLLDAKRCNACAEGCAKCRGPGASECDSCAEGRLQLEGEGTCLPPGSLACPSGWFFDESPSAERCRPCSAGCAACTGTTPAECGACLDDRLLLTGEGTCLPAEETECPMGWHTDPAARACLPCPAGCASCPGSPEQCVSCEAGKLLLVGPGSASCVATCPGGWYAVVAAGKCAQCNASCPSCTGPNDQGCSGPPDCSDSGGCAARSNLPLILGLAIGIPLLLIVVAIVVFVVLKNRAAQRKVRNSIGSFEMNVPADMIIA</sequence>
<dbReference type="InterPro" id="IPR028994">
    <property type="entry name" value="Integrin_alpha_N"/>
</dbReference>
<feature type="domain" description="EGF-like" evidence="3">
    <location>
        <begin position="2484"/>
        <end position="2517"/>
    </location>
</feature>
<keyword evidence="1" id="KW-1133">Transmembrane helix</keyword>
<dbReference type="Proteomes" id="UP000030693">
    <property type="component" value="Unassembled WGS sequence"/>
</dbReference>
<feature type="domain" description="EGF-like" evidence="3">
    <location>
        <begin position="2369"/>
        <end position="2405"/>
    </location>
</feature>
<feature type="domain" description="EGF-like" evidence="3">
    <location>
        <begin position="489"/>
        <end position="520"/>
    </location>
</feature>
<evidence type="ECO:0000256" key="2">
    <source>
        <dbReference type="SAM" id="SignalP"/>
    </source>
</evidence>
<keyword evidence="1" id="KW-0472">Membrane</keyword>
<feature type="signal peptide" evidence="2">
    <location>
        <begin position="1"/>
        <end position="23"/>
    </location>
</feature>
<feature type="transmembrane region" description="Helical" evidence="1">
    <location>
        <begin position="2909"/>
        <end position="2932"/>
    </location>
</feature>
<feature type="chain" id="PRO_5001566685" description="EGF-like domain-containing protein" evidence="2">
    <location>
        <begin position="24"/>
        <end position="2959"/>
    </location>
</feature>
<evidence type="ECO:0000259" key="3">
    <source>
        <dbReference type="SMART" id="SM00181"/>
    </source>
</evidence>
<dbReference type="Gene3D" id="2.10.220.10">
    <property type="entry name" value="Hormone Receptor, Insulin-like Growth Factor Receptor 1, Chain A, domain 2"/>
    <property type="match status" value="14"/>
</dbReference>
<dbReference type="eggNOG" id="KOG3525">
    <property type="taxonomic scope" value="Eukaryota"/>
</dbReference>
<feature type="domain" description="EGF-like" evidence="3">
    <location>
        <begin position="2766"/>
        <end position="2799"/>
    </location>
</feature>
<dbReference type="CDD" id="cd00064">
    <property type="entry name" value="FU"/>
    <property type="match status" value="10"/>
</dbReference>
<feature type="domain" description="EGF-like" evidence="3">
    <location>
        <begin position="2653"/>
        <end position="2686"/>
    </location>
</feature>
<dbReference type="SMART" id="SM00261">
    <property type="entry name" value="FU"/>
    <property type="match status" value="23"/>
</dbReference>
<evidence type="ECO:0000256" key="1">
    <source>
        <dbReference type="SAM" id="Phobius"/>
    </source>
</evidence>
<feature type="domain" description="EGF-like" evidence="3">
    <location>
        <begin position="2263"/>
        <end position="2296"/>
    </location>
</feature>
<feature type="domain" description="EGF-like" evidence="3">
    <location>
        <begin position="1863"/>
        <end position="1898"/>
    </location>
</feature>
<dbReference type="SUPFAM" id="SSF69318">
    <property type="entry name" value="Integrin alpha N-terminal domain"/>
    <property type="match status" value="2"/>
</dbReference>
<name>A0A058Z608_FONAL</name>
<reference evidence="4" key="1">
    <citation type="submission" date="2013-04" db="EMBL/GenBank/DDBJ databases">
        <title>The Genome Sequence of Fonticula alba ATCC 38817.</title>
        <authorList>
            <consortium name="The Broad Institute Genomics Platform"/>
            <person name="Russ C."/>
            <person name="Cuomo C."/>
            <person name="Burger G."/>
            <person name="Gray M.W."/>
            <person name="Holland P.W.H."/>
            <person name="King N."/>
            <person name="Lang F.B.F."/>
            <person name="Roger A.J."/>
            <person name="Ruiz-Trillo I."/>
            <person name="Brown M."/>
            <person name="Walker B."/>
            <person name="Young S."/>
            <person name="Zeng Q."/>
            <person name="Gargeya S."/>
            <person name="Fitzgerald M."/>
            <person name="Haas B."/>
            <person name="Abouelleil A."/>
            <person name="Allen A.W."/>
            <person name="Alvarado L."/>
            <person name="Arachchi H.M."/>
            <person name="Berlin A.M."/>
            <person name="Chapman S.B."/>
            <person name="Gainer-Dewar J."/>
            <person name="Goldberg J."/>
            <person name="Griggs A."/>
            <person name="Gujja S."/>
            <person name="Hansen M."/>
            <person name="Howarth C."/>
            <person name="Imamovic A."/>
            <person name="Ireland A."/>
            <person name="Larimer J."/>
            <person name="McCowan C."/>
            <person name="Murphy C."/>
            <person name="Pearson M."/>
            <person name="Poon T.W."/>
            <person name="Priest M."/>
            <person name="Roberts A."/>
            <person name="Saif S."/>
            <person name="Shea T."/>
            <person name="Sisk P."/>
            <person name="Sykes S."/>
            <person name="Wortman J."/>
            <person name="Nusbaum C."/>
            <person name="Birren B."/>
        </authorList>
    </citation>
    <scope>NUCLEOTIDE SEQUENCE [LARGE SCALE GENOMIC DNA]</scope>
    <source>
        <strain evidence="4">ATCC 38817</strain>
    </source>
</reference>
<protein>
    <recommendedName>
        <fullName evidence="3">EGF-like domain-containing protein</fullName>
    </recommendedName>
</protein>
<evidence type="ECO:0000313" key="5">
    <source>
        <dbReference type="Proteomes" id="UP000030693"/>
    </source>
</evidence>
<feature type="domain" description="EGF-like" evidence="3">
    <location>
        <begin position="2709"/>
        <end position="2742"/>
    </location>
</feature>
<proteinExistence type="predicted"/>
<dbReference type="PANTHER" id="PTHR15332:SF175">
    <property type="entry name" value="PROPROTEIN CONVERTASE SUBTILISIN_KEXIN TYPE 5-LIKE"/>
    <property type="match status" value="1"/>
</dbReference>
<dbReference type="OrthoDB" id="300641at2759"/>
<dbReference type="InterPro" id="IPR006212">
    <property type="entry name" value="Furin_repeat"/>
</dbReference>
<accession>A0A058Z608</accession>
<gene>
    <name evidence="4" type="ORF">H696_03801</name>
</gene>
<keyword evidence="2" id="KW-0732">Signal</keyword>
<organism evidence="4">
    <name type="scientific">Fonticula alba</name>
    <name type="common">Slime mold</name>
    <dbReference type="NCBI Taxonomy" id="691883"/>
    <lineage>
        <taxon>Eukaryota</taxon>
        <taxon>Rotosphaerida</taxon>
        <taxon>Fonticulaceae</taxon>
        <taxon>Fonticula</taxon>
    </lineage>
</organism>
<evidence type="ECO:0000313" key="4">
    <source>
        <dbReference type="EMBL" id="KCV69368.1"/>
    </source>
</evidence>